<dbReference type="InterPro" id="IPR036249">
    <property type="entry name" value="Thioredoxin-like_sf"/>
</dbReference>
<keyword evidence="4" id="KW-0676">Redox-active center</keyword>
<evidence type="ECO:0000313" key="5">
    <source>
        <dbReference type="Proteomes" id="UP000189703"/>
    </source>
</evidence>
<dbReference type="InterPro" id="IPR002109">
    <property type="entry name" value="Glutaredoxin"/>
</dbReference>
<name>A0A1U8BAL9_NELNU</name>
<dbReference type="OMA" id="PMLRNVG"/>
<sequence length="104" mass="11278">MDRVLALASEAPVVIFSQSSCCMCHTVKTLFYDYGVNPAIYELDLDPRGREIERALLKLGCNPSVPAVFIGGRLVGGAREVMIHQLNISPTLRNLLIGAGAIHL</sequence>
<organism evidence="5 6">
    <name type="scientific">Nelumbo nucifera</name>
    <name type="common">Sacred lotus</name>
    <dbReference type="NCBI Taxonomy" id="4432"/>
    <lineage>
        <taxon>Eukaryota</taxon>
        <taxon>Viridiplantae</taxon>
        <taxon>Streptophyta</taxon>
        <taxon>Embryophyta</taxon>
        <taxon>Tracheophyta</taxon>
        <taxon>Spermatophyta</taxon>
        <taxon>Magnoliopsida</taxon>
        <taxon>Proteales</taxon>
        <taxon>Nelumbonaceae</taxon>
        <taxon>Nelumbo</taxon>
    </lineage>
</organism>
<evidence type="ECO:0000256" key="4">
    <source>
        <dbReference type="ARBA" id="ARBA00023284"/>
    </source>
</evidence>
<evidence type="ECO:0000313" key="6">
    <source>
        <dbReference type="RefSeq" id="XP_010273480.1"/>
    </source>
</evidence>
<gene>
    <name evidence="6" type="primary">LOC104609010</name>
</gene>
<dbReference type="PROSITE" id="PS51354">
    <property type="entry name" value="GLUTAREDOXIN_2"/>
    <property type="match status" value="1"/>
</dbReference>
<evidence type="ECO:0000256" key="1">
    <source>
        <dbReference type="ARBA" id="ARBA00004496"/>
    </source>
</evidence>
<accession>A0A1U8BAL9</accession>
<evidence type="ECO:0000256" key="2">
    <source>
        <dbReference type="ARBA" id="ARBA00007568"/>
    </source>
</evidence>
<dbReference type="OrthoDB" id="418495at2759"/>
<dbReference type="Proteomes" id="UP000189703">
    <property type="component" value="Unplaced"/>
</dbReference>
<dbReference type="Pfam" id="PF00462">
    <property type="entry name" value="Glutaredoxin"/>
    <property type="match status" value="1"/>
</dbReference>
<reference evidence="6" key="1">
    <citation type="submission" date="2025-08" db="UniProtKB">
        <authorList>
            <consortium name="RefSeq"/>
        </authorList>
    </citation>
    <scope>IDENTIFICATION</scope>
</reference>
<dbReference type="eggNOG" id="KOG1752">
    <property type="taxonomic scope" value="Eukaryota"/>
</dbReference>
<dbReference type="NCBIfam" id="TIGR02189">
    <property type="entry name" value="GlrX-like_plant"/>
    <property type="match status" value="1"/>
</dbReference>
<dbReference type="AlphaFoldDB" id="A0A1U8BAL9"/>
<dbReference type="RefSeq" id="XP_010273480.1">
    <property type="nucleotide sequence ID" value="XM_010275178.2"/>
</dbReference>
<protein>
    <submittedName>
        <fullName evidence="6">Monothiol glutaredoxin-S2-like</fullName>
    </submittedName>
</protein>
<comment type="subcellular location">
    <subcellularLocation>
        <location evidence="1">Cytoplasm</location>
    </subcellularLocation>
</comment>
<dbReference type="SUPFAM" id="SSF52833">
    <property type="entry name" value="Thioredoxin-like"/>
    <property type="match status" value="1"/>
</dbReference>
<dbReference type="GO" id="GO:0005737">
    <property type="term" value="C:cytoplasm"/>
    <property type="evidence" value="ECO:0007669"/>
    <property type="project" value="UniProtKB-SubCell"/>
</dbReference>
<keyword evidence="5" id="KW-1185">Reference proteome</keyword>
<dbReference type="PANTHER" id="PTHR10168">
    <property type="entry name" value="GLUTAREDOXIN"/>
    <property type="match status" value="1"/>
</dbReference>
<keyword evidence="3" id="KW-0963">Cytoplasm</keyword>
<dbReference type="InterPro" id="IPR011905">
    <property type="entry name" value="GlrX-like_pln_2"/>
</dbReference>
<dbReference type="GeneID" id="104609010"/>
<dbReference type="STRING" id="4432.A0A1U8BAL9"/>
<dbReference type="KEGG" id="nnu:104609010"/>
<dbReference type="CDD" id="cd03419">
    <property type="entry name" value="GRX_GRXh_1_2_like"/>
    <property type="match status" value="1"/>
</dbReference>
<evidence type="ECO:0000256" key="3">
    <source>
        <dbReference type="ARBA" id="ARBA00022490"/>
    </source>
</evidence>
<proteinExistence type="inferred from homology"/>
<dbReference type="Gene3D" id="3.40.30.10">
    <property type="entry name" value="Glutaredoxin"/>
    <property type="match status" value="1"/>
</dbReference>
<comment type="similarity">
    <text evidence="2">Belongs to the glutaredoxin family. CC-type subfamily.</text>
</comment>